<reference evidence="6 7" key="1">
    <citation type="submission" date="2021-06" db="EMBL/GenBank/DDBJ databases">
        <title>A haploid diamondback moth (Plutella xylostella L.) genome assembly resolves 31 chromosomes and identifies a diamide resistance mutation.</title>
        <authorList>
            <person name="Ward C.M."/>
            <person name="Perry K.D."/>
            <person name="Baker G."/>
            <person name="Powis K."/>
            <person name="Heckel D.G."/>
            <person name="Baxter S.W."/>
        </authorList>
    </citation>
    <scope>NUCLEOTIDE SEQUENCE [LARGE SCALE GENOMIC DNA]</scope>
    <source>
        <strain evidence="6 7">LV</strain>
        <tissue evidence="6">Single pupa</tissue>
    </source>
</reference>
<keyword evidence="2 5" id="KW-0812">Transmembrane</keyword>
<feature type="transmembrane region" description="Helical" evidence="5">
    <location>
        <begin position="72"/>
        <end position="88"/>
    </location>
</feature>
<feature type="transmembrane region" description="Helical" evidence="5">
    <location>
        <begin position="127"/>
        <end position="150"/>
    </location>
</feature>
<dbReference type="InterPro" id="IPR036259">
    <property type="entry name" value="MFS_trans_sf"/>
</dbReference>
<accession>A0ABQ7Q1M1</accession>
<gene>
    <name evidence="6" type="ORF">JYU34_017524</name>
</gene>
<feature type="transmembrane region" description="Helical" evidence="5">
    <location>
        <begin position="156"/>
        <end position="176"/>
    </location>
</feature>
<evidence type="ECO:0000313" key="6">
    <source>
        <dbReference type="EMBL" id="KAG7299049.1"/>
    </source>
</evidence>
<evidence type="ECO:0000256" key="1">
    <source>
        <dbReference type="ARBA" id="ARBA00004141"/>
    </source>
</evidence>
<evidence type="ECO:0000256" key="3">
    <source>
        <dbReference type="ARBA" id="ARBA00022989"/>
    </source>
</evidence>
<comment type="caution">
    <text evidence="6">The sequence shown here is derived from an EMBL/GenBank/DDBJ whole genome shotgun (WGS) entry which is preliminary data.</text>
</comment>
<organism evidence="6 7">
    <name type="scientific">Plutella xylostella</name>
    <name type="common">Diamondback moth</name>
    <name type="synonym">Plutella maculipennis</name>
    <dbReference type="NCBI Taxonomy" id="51655"/>
    <lineage>
        <taxon>Eukaryota</taxon>
        <taxon>Metazoa</taxon>
        <taxon>Ecdysozoa</taxon>
        <taxon>Arthropoda</taxon>
        <taxon>Hexapoda</taxon>
        <taxon>Insecta</taxon>
        <taxon>Pterygota</taxon>
        <taxon>Neoptera</taxon>
        <taxon>Endopterygota</taxon>
        <taxon>Lepidoptera</taxon>
        <taxon>Glossata</taxon>
        <taxon>Ditrysia</taxon>
        <taxon>Yponomeutoidea</taxon>
        <taxon>Plutellidae</taxon>
        <taxon>Plutella</taxon>
    </lineage>
</organism>
<keyword evidence="3 5" id="KW-1133">Transmembrane helix</keyword>
<evidence type="ECO:0000256" key="5">
    <source>
        <dbReference type="SAM" id="Phobius"/>
    </source>
</evidence>
<dbReference type="InterPro" id="IPR005828">
    <property type="entry name" value="MFS_sugar_transport-like"/>
</dbReference>
<sequence length="201" mass="22195">MDLFRTPNIRKNAIVMSLMWTSCGYCFYGLAQFTGSLSGDIFINVAINASVTYIGGFLSIPMLKWFRRRPTYMVLNFTCSLCLFVLATCRGTTFAVVLATLGTVCSYNAFVLVYMQTNEIFPTVVRSAALGFGSMMARVGSMLAPFIVLLEDFNPWLSPVLFAIPPLVTGIMCLILPETKGIELLTTLEQGENLGKMDDKT</sequence>
<name>A0ABQ7Q1M1_PLUXY</name>
<dbReference type="EMBL" id="JAHIBW010000023">
    <property type="protein sequence ID" value="KAG7299049.1"/>
    <property type="molecule type" value="Genomic_DNA"/>
</dbReference>
<proteinExistence type="predicted"/>
<feature type="transmembrane region" description="Helical" evidence="5">
    <location>
        <begin position="41"/>
        <end position="60"/>
    </location>
</feature>
<feature type="transmembrane region" description="Helical" evidence="5">
    <location>
        <begin position="94"/>
        <end position="115"/>
    </location>
</feature>
<dbReference type="PANTHER" id="PTHR24064">
    <property type="entry name" value="SOLUTE CARRIER FAMILY 22 MEMBER"/>
    <property type="match status" value="1"/>
</dbReference>
<dbReference type="Proteomes" id="UP000823941">
    <property type="component" value="Chromosome 23"/>
</dbReference>
<dbReference type="PROSITE" id="PS51257">
    <property type="entry name" value="PROKAR_LIPOPROTEIN"/>
    <property type="match status" value="1"/>
</dbReference>
<keyword evidence="4 5" id="KW-0472">Membrane</keyword>
<evidence type="ECO:0000313" key="7">
    <source>
        <dbReference type="Proteomes" id="UP000823941"/>
    </source>
</evidence>
<protein>
    <submittedName>
        <fullName evidence="6">Uncharacterized protein</fullName>
    </submittedName>
</protein>
<dbReference type="SUPFAM" id="SSF103473">
    <property type="entry name" value="MFS general substrate transporter"/>
    <property type="match status" value="1"/>
</dbReference>
<evidence type="ECO:0000256" key="2">
    <source>
        <dbReference type="ARBA" id="ARBA00022692"/>
    </source>
</evidence>
<dbReference type="Gene3D" id="1.20.1250.20">
    <property type="entry name" value="MFS general substrate transporter like domains"/>
    <property type="match status" value="1"/>
</dbReference>
<comment type="subcellular location">
    <subcellularLocation>
        <location evidence="1">Membrane</location>
        <topology evidence="1">Multi-pass membrane protein</topology>
    </subcellularLocation>
</comment>
<feature type="transmembrane region" description="Helical" evidence="5">
    <location>
        <begin position="12"/>
        <end position="35"/>
    </location>
</feature>
<dbReference type="Pfam" id="PF00083">
    <property type="entry name" value="Sugar_tr"/>
    <property type="match status" value="1"/>
</dbReference>
<keyword evidence="7" id="KW-1185">Reference proteome</keyword>
<evidence type="ECO:0000256" key="4">
    <source>
        <dbReference type="ARBA" id="ARBA00023136"/>
    </source>
</evidence>